<dbReference type="EMBL" id="FOXD01000023">
    <property type="protein sequence ID" value="SFQ24878.1"/>
    <property type="molecule type" value="Genomic_DNA"/>
</dbReference>
<accession>A0A1I5WZ03</accession>
<gene>
    <name evidence="1" type="ORF">SAMN05518683_12345</name>
</gene>
<evidence type="ECO:0000313" key="1">
    <source>
        <dbReference type="EMBL" id="SFQ24878.1"/>
    </source>
</evidence>
<reference evidence="2" key="1">
    <citation type="submission" date="2016-10" db="EMBL/GenBank/DDBJ databases">
        <authorList>
            <person name="Varghese N."/>
            <person name="Submissions S."/>
        </authorList>
    </citation>
    <scope>NUCLEOTIDE SEQUENCE [LARGE SCALE GENOMIC DNA]</scope>
    <source>
        <strain evidence="2">S7</strain>
    </source>
</reference>
<protein>
    <submittedName>
        <fullName evidence="1">Competence protein ComK</fullName>
    </submittedName>
</protein>
<dbReference type="AlphaFoldDB" id="A0A1I5WZ03"/>
<proteinExistence type="predicted"/>
<name>A0A1I5WZ03_9BACI</name>
<organism evidence="1 2">
    <name type="scientific">Salibacterium halotolerans</name>
    <dbReference type="NCBI Taxonomy" id="1884432"/>
    <lineage>
        <taxon>Bacteria</taxon>
        <taxon>Bacillati</taxon>
        <taxon>Bacillota</taxon>
        <taxon>Bacilli</taxon>
        <taxon>Bacillales</taxon>
        <taxon>Bacillaceae</taxon>
    </lineage>
</organism>
<keyword evidence="2" id="KW-1185">Reference proteome</keyword>
<sequence>MRDGDVRTRIYETGGSVFSAQPVTSIIEEACLEGGSSLAGRLTYVKNKLGFKYRRPVPVNEKSSIYAFPLPGGREGENSWFFYSHVLRVEMDKYDQGTYLVFRNGERVKVNASLYHAKQQILKTGRCQTMVETREMQV</sequence>
<dbReference type="Pfam" id="PF06338">
    <property type="entry name" value="ComK"/>
    <property type="match status" value="1"/>
</dbReference>
<evidence type="ECO:0000313" key="2">
    <source>
        <dbReference type="Proteomes" id="UP000198892"/>
    </source>
</evidence>
<dbReference type="STRING" id="1884432.SAMN05518683_12345"/>
<dbReference type="Proteomes" id="UP000198892">
    <property type="component" value="Unassembled WGS sequence"/>
</dbReference>
<dbReference type="GO" id="GO:0030420">
    <property type="term" value="P:establishment of competence for transformation"/>
    <property type="evidence" value="ECO:0007669"/>
    <property type="project" value="InterPro"/>
</dbReference>
<dbReference type="InterPro" id="IPR010461">
    <property type="entry name" value="ComK"/>
</dbReference>